<name>A0ABX5VK26_9MICO</name>
<dbReference type="InterPro" id="IPR006300">
    <property type="entry name" value="FlgB"/>
</dbReference>
<feature type="domain" description="Flagellar basal body rod protein N-terminal" evidence="7">
    <location>
        <begin position="12"/>
        <end position="36"/>
    </location>
</feature>
<comment type="subcellular location">
    <subcellularLocation>
        <location evidence="1 6">Bacterial flagellum basal body</location>
    </subcellularLocation>
</comment>
<comment type="subunit">
    <text evidence="6">The basal body constitutes a major portion of the flagellar organelle and consists of a number of rings mounted on a central rod.</text>
</comment>
<dbReference type="Proteomes" id="UP000313948">
    <property type="component" value="Chromosome"/>
</dbReference>
<protein>
    <recommendedName>
        <fullName evidence="3 6">Flagellar basal body rod protein FlgB</fullName>
    </recommendedName>
</protein>
<dbReference type="PANTHER" id="PTHR30435">
    <property type="entry name" value="FLAGELLAR PROTEIN"/>
    <property type="match status" value="1"/>
</dbReference>
<dbReference type="PROSITE" id="PS00588">
    <property type="entry name" value="FLAGELLA_BB_ROD"/>
    <property type="match status" value="1"/>
</dbReference>
<organism evidence="8 9">
    <name type="scientific">Georgenia wutianyii</name>
    <dbReference type="NCBI Taxonomy" id="2585135"/>
    <lineage>
        <taxon>Bacteria</taxon>
        <taxon>Bacillati</taxon>
        <taxon>Actinomycetota</taxon>
        <taxon>Actinomycetes</taxon>
        <taxon>Micrococcales</taxon>
        <taxon>Bogoriellaceae</taxon>
        <taxon>Georgenia</taxon>
    </lineage>
</organism>
<proteinExistence type="inferred from homology"/>
<accession>A0ABX5VK26</accession>
<keyword evidence="8" id="KW-0969">Cilium</keyword>
<evidence type="ECO:0000313" key="8">
    <source>
        <dbReference type="EMBL" id="QDB78163.1"/>
    </source>
</evidence>
<evidence type="ECO:0000256" key="6">
    <source>
        <dbReference type="PIRNR" id="PIRNR002889"/>
    </source>
</evidence>
<dbReference type="RefSeq" id="WP_139071028.1">
    <property type="nucleotide sequence ID" value="NZ_CP040899.1"/>
</dbReference>
<comment type="similarity">
    <text evidence="2 6">Belongs to the flagella basal body rod proteins family.</text>
</comment>
<evidence type="ECO:0000256" key="3">
    <source>
        <dbReference type="ARBA" id="ARBA00014376"/>
    </source>
</evidence>
<sequence>MLDSVTSVAMKSALDALSLRQRVIADNIANVNTPGFLAGRVQFEDALAKAVRTGGDASIAPQVQRSLEPTRENGNNVNLDTETLANIDANLRYQVAVRSVDGGFSAVRTAIRSS</sequence>
<keyword evidence="4 6" id="KW-0975">Bacterial flagellum</keyword>
<evidence type="ECO:0000313" key="9">
    <source>
        <dbReference type="Proteomes" id="UP000313948"/>
    </source>
</evidence>
<dbReference type="PANTHER" id="PTHR30435:SF12">
    <property type="entry name" value="FLAGELLAR BASAL BODY ROD PROTEIN FLGB"/>
    <property type="match status" value="1"/>
</dbReference>
<dbReference type="Pfam" id="PF00460">
    <property type="entry name" value="Flg_bb_rod"/>
    <property type="match status" value="1"/>
</dbReference>
<keyword evidence="9" id="KW-1185">Reference proteome</keyword>
<evidence type="ECO:0000256" key="5">
    <source>
        <dbReference type="ARBA" id="ARBA00024934"/>
    </source>
</evidence>
<dbReference type="EMBL" id="CP040899">
    <property type="protein sequence ID" value="QDB78163.1"/>
    <property type="molecule type" value="Genomic_DNA"/>
</dbReference>
<evidence type="ECO:0000259" key="7">
    <source>
        <dbReference type="Pfam" id="PF00460"/>
    </source>
</evidence>
<evidence type="ECO:0000256" key="4">
    <source>
        <dbReference type="ARBA" id="ARBA00023143"/>
    </source>
</evidence>
<evidence type="ECO:0000256" key="2">
    <source>
        <dbReference type="ARBA" id="ARBA00009677"/>
    </source>
</evidence>
<reference evidence="8 9" key="1">
    <citation type="submission" date="2019-05" db="EMBL/GenBank/DDBJ databases">
        <title>Georgenia *** sp. nov., and Georgenia *** sp. nov., isolated from the intestinal contents of plateau pika (Ochotona curzoniae) in the Qinghai-Tibet plateau of China.</title>
        <authorList>
            <person name="Tian Z."/>
        </authorList>
    </citation>
    <scope>NUCLEOTIDE SEQUENCE [LARGE SCALE GENOMIC DNA]</scope>
    <source>
        <strain evidence="8 9">Z294</strain>
    </source>
</reference>
<evidence type="ECO:0000256" key="1">
    <source>
        <dbReference type="ARBA" id="ARBA00004117"/>
    </source>
</evidence>
<keyword evidence="8" id="KW-0966">Cell projection</keyword>
<dbReference type="InterPro" id="IPR019776">
    <property type="entry name" value="Flagellar_basal_body_rod_CS"/>
</dbReference>
<gene>
    <name evidence="8" type="ORF">FE251_01325</name>
</gene>
<keyword evidence="8" id="KW-0282">Flagellum</keyword>
<dbReference type="PIRSF" id="PIRSF002889">
    <property type="entry name" value="Rod_FlgB"/>
    <property type="match status" value="1"/>
</dbReference>
<comment type="function">
    <text evidence="5 6">Structural component of flagellum, the bacterial motility apparatus. Part of the rod structure of flagellar basal body.</text>
</comment>
<dbReference type="InterPro" id="IPR001444">
    <property type="entry name" value="Flag_bb_rod_N"/>
</dbReference>